<evidence type="ECO:0000313" key="2">
    <source>
        <dbReference type="EMBL" id="GEP06209.1"/>
    </source>
</evidence>
<evidence type="ECO:0000313" key="4">
    <source>
        <dbReference type="Proteomes" id="UP000321960"/>
    </source>
</evidence>
<protein>
    <submittedName>
        <fullName evidence="2">Uncharacterized protein</fullName>
    </submittedName>
</protein>
<dbReference type="EMBL" id="BJZU01000094">
    <property type="protein sequence ID" value="GEP06209.1"/>
    <property type="molecule type" value="Genomic_DNA"/>
</dbReference>
<reference evidence="5" key="2">
    <citation type="journal article" date="2019" name="Int. J. Syst. Evol. Microbiol.">
        <title>The Global Catalogue of Microorganisms (GCM) 10K type strain sequencing project: providing services to taxonomists for standard genome sequencing and annotation.</title>
        <authorList>
            <consortium name="The Broad Institute Genomics Platform"/>
            <consortium name="The Broad Institute Genome Sequencing Center for Infectious Disease"/>
            <person name="Wu L."/>
            <person name="Ma J."/>
        </authorList>
    </citation>
    <scope>NUCLEOTIDE SEQUENCE [LARGE SCALE GENOMIC DNA]</scope>
    <source>
        <strain evidence="5">NBRC 107715</strain>
    </source>
</reference>
<reference evidence="3" key="4">
    <citation type="submission" date="2023-01" db="EMBL/GenBank/DDBJ databases">
        <title>Draft genome sequence of Methylobacterium oxalidis strain NBRC 107715.</title>
        <authorList>
            <person name="Sun Q."/>
            <person name="Mori K."/>
        </authorList>
    </citation>
    <scope>NUCLEOTIDE SEQUENCE</scope>
    <source>
        <strain evidence="3">NBRC 107715</strain>
    </source>
</reference>
<feature type="region of interest" description="Disordered" evidence="1">
    <location>
        <begin position="126"/>
        <end position="195"/>
    </location>
</feature>
<feature type="region of interest" description="Disordered" evidence="1">
    <location>
        <begin position="26"/>
        <end position="101"/>
    </location>
</feature>
<gene>
    <name evidence="3" type="ORF">GCM10007888_13700</name>
    <name evidence="2" type="ORF">MOX02_42470</name>
</gene>
<keyword evidence="5" id="KW-1185">Reference proteome</keyword>
<feature type="compositionally biased region" description="Basic and acidic residues" evidence="1">
    <location>
        <begin position="29"/>
        <end position="38"/>
    </location>
</feature>
<organism evidence="2 4">
    <name type="scientific">Methylobacterium oxalidis</name>
    <dbReference type="NCBI Taxonomy" id="944322"/>
    <lineage>
        <taxon>Bacteria</taxon>
        <taxon>Pseudomonadati</taxon>
        <taxon>Pseudomonadota</taxon>
        <taxon>Alphaproteobacteria</taxon>
        <taxon>Hyphomicrobiales</taxon>
        <taxon>Methylobacteriaceae</taxon>
        <taxon>Methylobacterium</taxon>
    </lineage>
</organism>
<name>A0A512J8N9_9HYPH</name>
<dbReference type="Proteomes" id="UP001156856">
    <property type="component" value="Unassembled WGS sequence"/>
</dbReference>
<feature type="compositionally biased region" description="Gly residues" evidence="1">
    <location>
        <begin position="47"/>
        <end position="59"/>
    </location>
</feature>
<dbReference type="AlphaFoldDB" id="A0A512J8N9"/>
<feature type="region of interest" description="Disordered" evidence="1">
    <location>
        <begin position="1"/>
        <end position="20"/>
    </location>
</feature>
<evidence type="ECO:0000256" key="1">
    <source>
        <dbReference type="SAM" id="MobiDB-lite"/>
    </source>
</evidence>
<comment type="caution">
    <text evidence="2">The sequence shown here is derived from an EMBL/GenBank/DDBJ whole genome shotgun (WGS) entry which is preliminary data.</text>
</comment>
<dbReference type="Proteomes" id="UP000321960">
    <property type="component" value="Unassembled WGS sequence"/>
</dbReference>
<sequence>MVLDHRRQGVEAQEEGVEPLLVLVGEPGHGLRGERHQPGDALPRPGEPGGDLAGNGQGIGEQPPFERREIPGRAAGLSAPAVVRRHSGRPVPQGDEVDRAQRVARLPHEHVHALLADQVGEVRPEAEFGGERGLRRRLRDDVKVDVATPPRVVDAGSEQQHARAGAEMPSGTGQDRVSLALGQPHRATRSRPPSP</sequence>
<feature type="compositionally biased region" description="Basic and acidic residues" evidence="1">
    <location>
        <begin position="126"/>
        <end position="144"/>
    </location>
</feature>
<evidence type="ECO:0000313" key="3">
    <source>
        <dbReference type="EMBL" id="GLS62989.1"/>
    </source>
</evidence>
<dbReference type="EMBL" id="BSPK01000018">
    <property type="protein sequence ID" value="GLS62989.1"/>
    <property type="molecule type" value="Genomic_DNA"/>
</dbReference>
<reference evidence="3" key="1">
    <citation type="journal article" date="2014" name="Int. J. Syst. Evol. Microbiol.">
        <title>Complete genome of a new Firmicutes species belonging to the dominant human colonic microbiota ('Ruminococcus bicirculans') reveals two chromosomes and a selective capacity to utilize plant glucans.</title>
        <authorList>
            <consortium name="NISC Comparative Sequencing Program"/>
            <person name="Wegmann U."/>
            <person name="Louis P."/>
            <person name="Goesmann A."/>
            <person name="Henrissat B."/>
            <person name="Duncan S.H."/>
            <person name="Flint H.J."/>
        </authorList>
    </citation>
    <scope>NUCLEOTIDE SEQUENCE</scope>
    <source>
        <strain evidence="3">NBRC 107715</strain>
    </source>
</reference>
<reference evidence="2 4" key="3">
    <citation type="submission" date="2019-07" db="EMBL/GenBank/DDBJ databases">
        <title>Whole genome shotgun sequence of Methylobacterium oxalidis NBRC 107715.</title>
        <authorList>
            <person name="Hosoyama A."/>
            <person name="Uohara A."/>
            <person name="Ohji S."/>
            <person name="Ichikawa N."/>
        </authorList>
    </citation>
    <scope>NUCLEOTIDE SEQUENCE [LARGE SCALE GENOMIC DNA]</scope>
    <source>
        <strain evidence="2 4">NBRC 107715</strain>
    </source>
</reference>
<proteinExistence type="predicted"/>
<accession>A0A512J8N9</accession>
<evidence type="ECO:0000313" key="5">
    <source>
        <dbReference type="Proteomes" id="UP001156856"/>
    </source>
</evidence>